<dbReference type="RefSeq" id="WP_016644898.1">
    <property type="nucleotide sequence ID" value="NZ_AOPZ01000441.1"/>
</dbReference>
<sequence length="70" mass="7513">MPARPRQEGLPPTTPSLPGEVIAYEVPLEIGYTLPGHTLAYLECDGGVARWSYGGTDRRLLVNTAHPPVG</sequence>
<name>S3Z8Z1_9ACTN</name>
<dbReference type="EMBL" id="AOPZ01000441">
    <property type="protein sequence ID" value="EPH40166.1"/>
    <property type="molecule type" value="Genomic_DNA"/>
</dbReference>
<gene>
    <name evidence="1" type="ORF">STRAU_6779</name>
</gene>
<dbReference type="PATRIC" id="fig|1286094.4.peg.6702"/>
<comment type="caution">
    <text evidence="1">The sequence shown here is derived from an EMBL/GenBank/DDBJ whole genome shotgun (WGS) entry which is preliminary data.</text>
</comment>
<accession>S3Z8Z1</accession>
<reference evidence="1 2" key="1">
    <citation type="submission" date="2013-02" db="EMBL/GenBank/DDBJ databases">
        <title>Draft Genome Sequence of Streptomyces aurantiacus, Which Produces Setomimycin.</title>
        <authorList>
            <person name="Gruening B.A."/>
            <person name="Praeg A."/>
            <person name="Erxleben A."/>
            <person name="Guenther S."/>
            <person name="Mueller M."/>
        </authorList>
    </citation>
    <scope>NUCLEOTIDE SEQUENCE [LARGE SCALE GENOMIC DNA]</scope>
    <source>
        <strain evidence="1 2">JA 4570</strain>
    </source>
</reference>
<proteinExistence type="predicted"/>
<evidence type="ECO:0000313" key="1">
    <source>
        <dbReference type="EMBL" id="EPH40166.1"/>
    </source>
</evidence>
<keyword evidence="2" id="KW-1185">Reference proteome</keyword>
<dbReference type="OrthoDB" id="4233790at2"/>
<organism evidence="1 2">
    <name type="scientific">Streptomyces aurantiacus JA 4570</name>
    <dbReference type="NCBI Taxonomy" id="1286094"/>
    <lineage>
        <taxon>Bacteria</taxon>
        <taxon>Bacillati</taxon>
        <taxon>Actinomycetota</taxon>
        <taxon>Actinomycetes</taxon>
        <taxon>Kitasatosporales</taxon>
        <taxon>Streptomycetaceae</taxon>
        <taxon>Streptomyces</taxon>
        <taxon>Streptomyces aurantiacus group</taxon>
    </lineage>
</organism>
<dbReference type="Proteomes" id="UP000014629">
    <property type="component" value="Unassembled WGS sequence"/>
</dbReference>
<evidence type="ECO:0000313" key="2">
    <source>
        <dbReference type="Proteomes" id="UP000014629"/>
    </source>
</evidence>
<protein>
    <submittedName>
        <fullName evidence="1">Uncharacterized protein</fullName>
    </submittedName>
</protein>
<dbReference type="AlphaFoldDB" id="S3Z8Z1"/>